<organism evidence="1 2">
    <name type="scientific">Hymenobacter roseosalivarius DSM 11622</name>
    <dbReference type="NCBI Taxonomy" id="645990"/>
    <lineage>
        <taxon>Bacteria</taxon>
        <taxon>Pseudomonadati</taxon>
        <taxon>Bacteroidota</taxon>
        <taxon>Cytophagia</taxon>
        <taxon>Cytophagales</taxon>
        <taxon>Hymenobacteraceae</taxon>
        <taxon>Hymenobacter</taxon>
    </lineage>
</organism>
<sequence>MPLHELSVISLGPIKEVQNVVIRIRTAGGGQGRGGYRPYLTIKGESIDTCFVVARYLVCGPHGHDMLAIAASLTCSTACL</sequence>
<dbReference type="Gene3D" id="3.30.390.10">
    <property type="entry name" value="Enolase-like, N-terminal domain"/>
    <property type="match status" value="1"/>
</dbReference>
<reference evidence="1 2" key="1">
    <citation type="submission" date="2017-04" db="EMBL/GenBank/DDBJ databases">
        <authorList>
            <person name="Afonso C.L."/>
            <person name="Miller P.J."/>
            <person name="Scott M.A."/>
            <person name="Spackman E."/>
            <person name="Goraichik I."/>
            <person name="Dimitrov K.M."/>
            <person name="Suarez D.L."/>
            <person name="Swayne D.E."/>
        </authorList>
    </citation>
    <scope>NUCLEOTIDE SEQUENCE [LARGE SCALE GENOMIC DNA]</scope>
    <source>
        <strain evidence="1 2">DSM 11622</strain>
    </source>
</reference>
<dbReference type="RefSeq" id="WP_084444884.1">
    <property type="nucleotide sequence ID" value="NZ_FWWW01000063.1"/>
</dbReference>
<proteinExistence type="predicted"/>
<dbReference type="InterPro" id="IPR029017">
    <property type="entry name" value="Enolase-like_N"/>
</dbReference>
<dbReference type="Proteomes" id="UP000192266">
    <property type="component" value="Unassembled WGS sequence"/>
</dbReference>
<dbReference type="AlphaFoldDB" id="A0A1W1VJZ4"/>
<dbReference type="SUPFAM" id="SSF54826">
    <property type="entry name" value="Enolase N-terminal domain-like"/>
    <property type="match status" value="1"/>
</dbReference>
<protein>
    <submittedName>
        <fullName evidence="1">Uncharacterized protein</fullName>
    </submittedName>
</protein>
<name>A0A1W1VJZ4_9BACT</name>
<dbReference type="EMBL" id="FWWW01000063">
    <property type="protein sequence ID" value="SMB93381.1"/>
    <property type="molecule type" value="Genomic_DNA"/>
</dbReference>
<keyword evidence="2" id="KW-1185">Reference proteome</keyword>
<dbReference type="STRING" id="645990.SAMN00120144_3544"/>
<evidence type="ECO:0000313" key="2">
    <source>
        <dbReference type="Proteomes" id="UP000192266"/>
    </source>
</evidence>
<dbReference type="OrthoDB" id="9775391at2"/>
<evidence type="ECO:0000313" key="1">
    <source>
        <dbReference type="EMBL" id="SMB93381.1"/>
    </source>
</evidence>
<accession>A0A1W1VJZ4</accession>
<gene>
    <name evidence="1" type="ORF">SAMN00120144_3544</name>
</gene>